<protein>
    <submittedName>
        <fullName evidence="2">Uncharacterized protein</fullName>
    </submittedName>
</protein>
<gene>
    <name evidence="2" type="ORF">Dda_7415</name>
</gene>
<sequence>MSDQMNFQVHTGTYTQTQPSSSQTQIEAQIGVEAEFVAETHTQSQDRAHDQAQAQSDVMTIYNDKLINQYKKLKSAASAPLPQDRIDLGSMCRLYGGLYIAYDQLNTKLQRETDTRFRVQENNLQLVQEIQASRAREEALQISYQGVMNTNLALHTSNQVLLAELDALKKQHGSMHNPPSFLSLSPITPDSTLVSPSSVKCLAAEIPPIGDVRE</sequence>
<feature type="compositionally biased region" description="Low complexity" evidence="1">
    <location>
        <begin position="13"/>
        <end position="25"/>
    </location>
</feature>
<feature type="region of interest" description="Disordered" evidence="1">
    <location>
        <begin position="1"/>
        <end position="26"/>
    </location>
</feature>
<proteinExistence type="predicted"/>
<organism evidence="2 3">
    <name type="scientific">Drechslerella dactyloides</name>
    <name type="common">Nematode-trapping fungus</name>
    <name type="synonym">Arthrobotrys dactyloides</name>
    <dbReference type="NCBI Taxonomy" id="74499"/>
    <lineage>
        <taxon>Eukaryota</taxon>
        <taxon>Fungi</taxon>
        <taxon>Dikarya</taxon>
        <taxon>Ascomycota</taxon>
        <taxon>Pezizomycotina</taxon>
        <taxon>Orbiliomycetes</taxon>
        <taxon>Orbiliales</taxon>
        <taxon>Orbiliaceae</taxon>
        <taxon>Drechslerella</taxon>
    </lineage>
</organism>
<dbReference type="AlphaFoldDB" id="A0AAD6IS42"/>
<keyword evidence="3" id="KW-1185">Reference proteome</keyword>
<evidence type="ECO:0000313" key="3">
    <source>
        <dbReference type="Proteomes" id="UP001221413"/>
    </source>
</evidence>
<accession>A0AAD6IS42</accession>
<dbReference type="EMBL" id="JAQGDS010000010">
    <property type="protein sequence ID" value="KAJ6257628.1"/>
    <property type="molecule type" value="Genomic_DNA"/>
</dbReference>
<dbReference type="Proteomes" id="UP001221413">
    <property type="component" value="Unassembled WGS sequence"/>
</dbReference>
<feature type="compositionally biased region" description="Polar residues" evidence="1">
    <location>
        <begin position="1"/>
        <end position="12"/>
    </location>
</feature>
<evidence type="ECO:0000313" key="2">
    <source>
        <dbReference type="EMBL" id="KAJ6257628.1"/>
    </source>
</evidence>
<name>A0AAD6IS42_DREDA</name>
<evidence type="ECO:0000256" key="1">
    <source>
        <dbReference type="SAM" id="MobiDB-lite"/>
    </source>
</evidence>
<comment type="caution">
    <text evidence="2">The sequence shown here is derived from an EMBL/GenBank/DDBJ whole genome shotgun (WGS) entry which is preliminary data.</text>
</comment>
<reference evidence="2" key="1">
    <citation type="submission" date="2023-01" db="EMBL/GenBank/DDBJ databases">
        <title>The chitinases involved in constricting ring structure development in the nematode-trapping fungus Drechslerella dactyloides.</title>
        <authorList>
            <person name="Wang R."/>
            <person name="Zhang L."/>
            <person name="Tang P."/>
            <person name="Li S."/>
            <person name="Liang L."/>
        </authorList>
    </citation>
    <scope>NUCLEOTIDE SEQUENCE</scope>
    <source>
        <strain evidence="2">YMF1.00031</strain>
    </source>
</reference>